<dbReference type="PANTHER" id="PTHR47107">
    <property type="entry name" value="SVF1-LIKE PROTEIN YDR222W-RELATED"/>
    <property type="match status" value="1"/>
</dbReference>
<dbReference type="eggNOG" id="ENOG502QQBB">
    <property type="taxonomic scope" value="Eukaryota"/>
</dbReference>
<keyword evidence="7" id="KW-1185">Reference proteome</keyword>
<feature type="domain" description="Svf1-like C-terminal" evidence="5">
    <location>
        <begin position="265"/>
        <end position="415"/>
    </location>
</feature>
<dbReference type="GO" id="GO:0005737">
    <property type="term" value="C:cytoplasm"/>
    <property type="evidence" value="ECO:0007669"/>
    <property type="project" value="UniProtKB-SubCell"/>
</dbReference>
<evidence type="ECO:0000256" key="1">
    <source>
        <dbReference type="ARBA" id="ARBA00004496"/>
    </source>
</evidence>
<comment type="similarity">
    <text evidence="2">Belongs to the SVF1 family.</text>
</comment>
<comment type="subcellular location">
    <subcellularLocation>
        <location evidence="1">Cytoplasm</location>
    </subcellularLocation>
</comment>
<reference evidence="7" key="2">
    <citation type="submission" date="2012-08" db="EMBL/GenBank/DDBJ databases">
        <title>Genome sequence of Kazachstania naganishii.</title>
        <authorList>
            <person name="Gordon J.L."/>
            <person name="Armisen D."/>
            <person name="Proux-Wera E."/>
            <person name="OhEigeartaigh S.S."/>
            <person name="Byrne K.P."/>
            <person name="Wolfe K.H."/>
        </authorList>
    </citation>
    <scope>NUCLEOTIDE SEQUENCE [LARGE SCALE GENOMIC DNA]</scope>
    <source>
        <strain evidence="7">ATCC MYA-139 / BCRC 22969 / CBS 8797 / CCRC 22969 / KCTC 17520 / NBRC 10181 / NCYC 3082</strain>
    </source>
</reference>
<evidence type="ECO:0000313" key="7">
    <source>
        <dbReference type="Proteomes" id="UP000006310"/>
    </source>
</evidence>
<accession>J7S2D7</accession>
<dbReference type="GO" id="GO:0006979">
    <property type="term" value="P:response to oxidative stress"/>
    <property type="evidence" value="ECO:0007669"/>
    <property type="project" value="InterPro"/>
</dbReference>
<dbReference type="InterPro" id="IPR033394">
    <property type="entry name" value="Svf1-like_C"/>
</dbReference>
<dbReference type="KEGG" id="kng:KNAG_0A04400"/>
<dbReference type="Proteomes" id="UP000006310">
    <property type="component" value="Chromosome 1"/>
</dbReference>
<dbReference type="InterPro" id="IPR051385">
    <property type="entry name" value="Ceramide-binding_SVF1"/>
</dbReference>
<dbReference type="EMBL" id="HE978314">
    <property type="protein sequence ID" value="CCK68114.1"/>
    <property type="molecule type" value="Genomic_DNA"/>
</dbReference>
<dbReference type="InterPro" id="IPR013931">
    <property type="entry name" value="Svf1-like_N"/>
</dbReference>
<reference evidence="6 7" key="1">
    <citation type="journal article" date="2011" name="Proc. Natl. Acad. Sci. U.S.A.">
        <title>Evolutionary erosion of yeast sex chromosomes by mating-type switching accidents.</title>
        <authorList>
            <person name="Gordon J.L."/>
            <person name="Armisen D."/>
            <person name="Proux-Wera E."/>
            <person name="Oheigeartaigh S.S."/>
            <person name="Byrne K.P."/>
            <person name="Wolfe K.H."/>
        </authorList>
    </citation>
    <scope>NUCLEOTIDE SEQUENCE [LARGE SCALE GENOMIC DNA]</scope>
    <source>
        <strain evidence="7">ATCC MYA-139 / BCRC 22969 / CBS 8797 / CCRC 22969 / KCTC 17520 / NBRC 10181 / NCYC 3082</strain>
    </source>
</reference>
<dbReference type="OMA" id="CMEFTTT"/>
<organism evidence="6 7">
    <name type="scientific">Huiozyma naganishii (strain ATCC MYA-139 / BCRC 22969 / CBS 8797 / KCTC 17520 / NBRC 10181 / NCYC 3082 / Yp74L-3)</name>
    <name type="common">Yeast</name>
    <name type="synonym">Kazachstania naganishii</name>
    <dbReference type="NCBI Taxonomy" id="1071383"/>
    <lineage>
        <taxon>Eukaryota</taxon>
        <taxon>Fungi</taxon>
        <taxon>Dikarya</taxon>
        <taxon>Ascomycota</taxon>
        <taxon>Saccharomycotina</taxon>
        <taxon>Saccharomycetes</taxon>
        <taxon>Saccharomycetales</taxon>
        <taxon>Saccharomycetaceae</taxon>
        <taxon>Huiozyma</taxon>
    </lineage>
</organism>
<sequence length="415" mass="47207">MPTDTVRFLPLGPVIPPSKENVTAVSKLEDLAWYMPTHHKNLHKKRISILGGGKNGLTSVETQTLYFIDLENELSGFVQILYSLVLGGIYKGFQINFKMFSHLKEKSKEIEIWESIKLDDASFKNNELSVVGNGITFELRELPNKNLTHTNKEHSSTELFNVANLKIKIDIPKMDIKIDLRANLGEGFKINPDGCSYYLEKATKYQAALKEDVADHKKYMRHQYIPNGKCRGKIQYRNGANKHIQKIKLHDVSVIYLDAVQGLLPNKAAKRWNFLYFQSANYSVVCMEYTTPDDYDAAKVTTWALSSHGIIQEVGSKINDSNIIKFDNVEEDAETGWKYPMGMTFTFPSADKEQALSIKDMNMVNRYDILGELPGIIRKLASNIARINPYLYQYCQSAKFNDEEGVCIVESTFIS</sequence>
<protein>
    <recommendedName>
        <fullName evidence="8">Svf1-like C-terminal domain-containing protein</fullName>
    </recommendedName>
</protein>
<evidence type="ECO:0008006" key="8">
    <source>
        <dbReference type="Google" id="ProtNLM"/>
    </source>
</evidence>
<feature type="domain" description="Svf1-like N-terminal" evidence="4">
    <location>
        <begin position="60"/>
        <end position="261"/>
    </location>
</feature>
<dbReference type="AlphaFoldDB" id="J7S2D7"/>
<evidence type="ECO:0000313" key="6">
    <source>
        <dbReference type="EMBL" id="CCK68114.1"/>
    </source>
</evidence>
<dbReference type="PANTHER" id="PTHR47107:SF1">
    <property type="entry name" value="CERAMIDE-BINDING PROTEIN SVF1-RELATED"/>
    <property type="match status" value="1"/>
</dbReference>
<dbReference type="Pfam" id="PF08622">
    <property type="entry name" value="Svf1"/>
    <property type="match status" value="1"/>
</dbReference>
<dbReference type="GeneID" id="34523749"/>
<dbReference type="HOGENOM" id="CLU_030205_0_0_1"/>
<evidence type="ECO:0000259" key="4">
    <source>
        <dbReference type="Pfam" id="PF08622"/>
    </source>
</evidence>
<proteinExistence type="inferred from homology"/>
<dbReference type="Pfam" id="PF17187">
    <property type="entry name" value="Svf1_C"/>
    <property type="match status" value="1"/>
</dbReference>
<keyword evidence="3" id="KW-0963">Cytoplasm</keyword>
<name>J7S2D7_HUIN7</name>
<dbReference type="OrthoDB" id="2590239at2759"/>
<gene>
    <name evidence="6" type="primary">KNAG0A04400</name>
    <name evidence="6" type="ordered locus">KNAG_0A04400</name>
</gene>
<evidence type="ECO:0000259" key="5">
    <source>
        <dbReference type="Pfam" id="PF17187"/>
    </source>
</evidence>
<dbReference type="RefSeq" id="XP_022462360.1">
    <property type="nucleotide sequence ID" value="XM_022608708.1"/>
</dbReference>
<evidence type="ECO:0000256" key="3">
    <source>
        <dbReference type="ARBA" id="ARBA00022490"/>
    </source>
</evidence>
<evidence type="ECO:0000256" key="2">
    <source>
        <dbReference type="ARBA" id="ARBA00009069"/>
    </source>
</evidence>